<protein>
    <submittedName>
        <fullName evidence="2">Uncharacterized protein</fullName>
    </submittedName>
</protein>
<name>A0A2A2THV7_9CYAN</name>
<gene>
    <name evidence="2" type="ORF">CK510_15225</name>
</gene>
<accession>A0A2A2THV7</accession>
<reference evidence="2 3" key="1">
    <citation type="submission" date="2017-08" db="EMBL/GenBank/DDBJ databases">
        <title>Draft genome sequence of filamentous cyanobacterium Calothrix elsteri CCALA 953.</title>
        <authorList>
            <person name="Gagunashvili A.N."/>
            <person name="Elster J."/>
            <person name="Andresson O.S."/>
        </authorList>
    </citation>
    <scope>NUCLEOTIDE SEQUENCE [LARGE SCALE GENOMIC DNA]</scope>
    <source>
        <strain evidence="2 3">CCALA 953</strain>
    </source>
</reference>
<evidence type="ECO:0000256" key="1">
    <source>
        <dbReference type="SAM" id="MobiDB-lite"/>
    </source>
</evidence>
<evidence type="ECO:0000313" key="2">
    <source>
        <dbReference type="EMBL" id="PAX53215.1"/>
    </source>
</evidence>
<feature type="region of interest" description="Disordered" evidence="1">
    <location>
        <begin position="1"/>
        <end position="62"/>
    </location>
</feature>
<dbReference type="EMBL" id="NTFS01000161">
    <property type="protein sequence ID" value="PAX53215.1"/>
    <property type="molecule type" value="Genomic_DNA"/>
</dbReference>
<comment type="caution">
    <text evidence="2">The sequence shown here is derived from an EMBL/GenBank/DDBJ whole genome shotgun (WGS) entry which is preliminary data.</text>
</comment>
<evidence type="ECO:0000313" key="3">
    <source>
        <dbReference type="Proteomes" id="UP000218238"/>
    </source>
</evidence>
<dbReference type="AlphaFoldDB" id="A0A2A2THV7"/>
<feature type="compositionally biased region" description="Polar residues" evidence="1">
    <location>
        <begin position="25"/>
        <end position="34"/>
    </location>
</feature>
<proteinExistence type="predicted"/>
<sequence length="62" mass="6897">MHRQKPGFLPTTNPGSRVPPPTKKPQLSTTNQVTRLPPHAKTPKNPKQKSAPQMRDAFLDSI</sequence>
<dbReference type="Proteomes" id="UP000218238">
    <property type="component" value="Unassembled WGS sequence"/>
</dbReference>
<keyword evidence="3" id="KW-1185">Reference proteome</keyword>
<organism evidence="2 3">
    <name type="scientific">Brunnivagina elsteri CCALA 953</name>
    <dbReference type="NCBI Taxonomy" id="987040"/>
    <lineage>
        <taxon>Bacteria</taxon>
        <taxon>Bacillati</taxon>
        <taxon>Cyanobacteriota</taxon>
        <taxon>Cyanophyceae</taxon>
        <taxon>Nostocales</taxon>
        <taxon>Calotrichaceae</taxon>
        <taxon>Brunnivagina</taxon>
    </lineage>
</organism>